<keyword evidence="1" id="KW-0812">Transmembrane</keyword>
<feature type="transmembrane region" description="Helical" evidence="1">
    <location>
        <begin position="42"/>
        <end position="67"/>
    </location>
</feature>
<organism evidence="2">
    <name type="scientific">Culex pipiens</name>
    <name type="common">House mosquito</name>
    <dbReference type="NCBI Taxonomy" id="7175"/>
    <lineage>
        <taxon>Eukaryota</taxon>
        <taxon>Metazoa</taxon>
        <taxon>Ecdysozoa</taxon>
        <taxon>Arthropoda</taxon>
        <taxon>Hexapoda</taxon>
        <taxon>Insecta</taxon>
        <taxon>Pterygota</taxon>
        <taxon>Neoptera</taxon>
        <taxon>Endopterygota</taxon>
        <taxon>Diptera</taxon>
        <taxon>Nematocera</taxon>
        <taxon>Culicoidea</taxon>
        <taxon>Culicidae</taxon>
        <taxon>Culicinae</taxon>
        <taxon>Culicini</taxon>
        <taxon>Culex</taxon>
        <taxon>Culex</taxon>
    </lineage>
</organism>
<reference evidence="2" key="1">
    <citation type="submission" date="2021-05" db="EMBL/GenBank/DDBJ databases">
        <authorList>
            <person name="Alioto T."/>
            <person name="Alioto T."/>
            <person name="Gomez Garrido J."/>
        </authorList>
    </citation>
    <scope>NUCLEOTIDE SEQUENCE</scope>
</reference>
<dbReference type="EMBL" id="HBUE01134321">
    <property type="protein sequence ID" value="CAG6497983.1"/>
    <property type="molecule type" value="Transcribed_RNA"/>
</dbReference>
<sequence>MLVVVQIVAFGRQQLAGCGRIRRGHRAPPEDPPQVPQRVEALAAGCAGVTGLLLTGGNLLVMLMVVLKMLQMFRGGDGDWHVVRVQHHAAVTRACHGSRGSSTAAATVTDAIAAGCRGTLQRG</sequence>
<accession>A0A8D8CQZ4</accession>
<dbReference type="EMBL" id="HBUE01134322">
    <property type="protein sequence ID" value="CAG6497986.1"/>
    <property type="molecule type" value="Transcribed_RNA"/>
</dbReference>
<dbReference type="AlphaFoldDB" id="A0A8D8CQZ4"/>
<keyword evidence="1" id="KW-0472">Membrane</keyword>
<evidence type="ECO:0000256" key="1">
    <source>
        <dbReference type="SAM" id="Phobius"/>
    </source>
</evidence>
<keyword evidence="1" id="KW-1133">Transmembrane helix</keyword>
<name>A0A8D8CQZ4_CULPI</name>
<evidence type="ECO:0000313" key="2">
    <source>
        <dbReference type="EMBL" id="CAG6497986.1"/>
    </source>
</evidence>
<protein>
    <submittedName>
        <fullName evidence="2">(northern house mosquito) hypothetical protein</fullName>
    </submittedName>
</protein>
<proteinExistence type="predicted"/>